<dbReference type="GO" id="GO:0003676">
    <property type="term" value="F:nucleic acid binding"/>
    <property type="evidence" value="ECO:0007669"/>
    <property type="project" value="InterPro"/>
</dbReference>
<organism evidence="2 3">
    <name type="scientific">Kutzneria buriramensis</name>
    <dbReference type="NCBI Taxonomy" id="1045776"/>
    <lineage>
        <taxon>Bacteria</taxon>
        <taxon>Bacillati</taxon>
        <taxon>Actinomycetota</taxon>
        <taxon>Actinomycetes</taxon>
        <taxon>Pseudonocardiales</taxon>
        <taxon>Pseudonocardiaceae</taxon>
        <taxon>Kutzneria</taxon>
    </lineage>
</organism>
<evidence type="ECO:0000259" key="1">
    <source>
        <dbReference type="PROSITE" id="PS50879"/>
    </source>
</evidence>
<dbReference type="GO" id="GO:0004523">
    <property type="term" value="F:RNA-DNA hybrid ribonuclease activity"/>
    <property type="evidence" value="ECO:0007669"/>
    <property type="project" value="InterPro"/>
</dbReference>
<dbReference type="Proteomes" id="UP000256269">
    <property type="component" value="Unassembled WGS sequence"/>
</dbReference>
<dbReference type="SUPFAM" id="SSF53098">
    <property type="entry name" value="Ribonuclease H-like"/>
    <property type="match status" value="1"/>
</dbReference>
<protein>
    <submittedName>
        <fullName evidence="2">Ribonuclease HI</fullName>
    </submittedName>
</protein>
<dbReference type="Gene3D" id="3.30.420.10">
    <property type="entry name" value="Ribonuclease H-like superfamily/Ribonuclease H"/>
    <property type="match status" value="1"/>
</dbReference>
<name>A0A3E0GY00_9PSEU</name>
<keyword evidence="3" id="KW-1185">Reference proteome</keyword>
<dbReference type="EMBL" id="QUNO01000023">
    <property type="protein sequence ID" value="REH30724.1"/>
    <property type="molecule type" value="Genomic_DNA"/>
</dbReference>
<comment type="caution">
    <text evidence="2">The sequence shown here is derived from an EMBL/GenBank/DDBJ whole genome shotgun (WGS) entry which is preliminary data.</text>
</comment>
<dbReference type="InterPro" id="IPR036397">
    <property type="entry name" value="RNaseH_sf"/>
</dbReference>
<dbReference type="Pfam" id="PF00075">
    <property type="entry name" value="RNase_H"/>
    <property type="match status" value="1"/>
</dbReference>
<gene>
    <name evidence="2" type="ORF">BCF44_12383</name>
</gene>
<dbReference type="AlphaFoldDB" id="A0A3E0GY00"/>
<evidence type="ECO:0000313" key="2">
    <source>
        <dbReference type="EMBL" id="REH30724.1"/>
    </source>
</evidence>
<dbReference type="InterPro" id="IPR012337">
    <property type="entry name" value="RNaseH-like_sf"/>
</dbReference>
<dbReference type="RefSeq" id="WP_211353564.1">
    <property type="nucleotide sequence ID" value="NZ_CP144375.1"/>
</dbReference>
<sequence length="252" mass="27907">MKVYTGGACDGDPGPGGWGVLLRSGRHQKTLHHSAATTTLSRMELTAFVHALECLKKPSQVRLHSASAYLRDVLTKDPGRPDQESRRNADLMRRLGNCADLHVLSWQSTTDGVDAAYLEWINRVALKEMLAQAASKATTRAQAPKPASTPVPDLDKECRHGMKVAYCANCKQPMAGVLPNGYRTKGGTTYHNDPDCYWLRWGQTQAHRQGKNLRDIVSIAWSNVVPGELEPCEFCCTVHWLLGSGRVRQISW</sequence>
<accession>A0A3E0GY00</accession>
<dbReference type="InterPro" id="IPR002156">
    <property type="entry name" value="RNaseH_domain"/>
</dbReference>
<dbReference type="PROSITE" id="PS50879">
    <property type="entry name" value="RNASE_H_1"/>
    <property type="match status" value="1"/>
</dbReference>
<proteinExistence type="predicted"/>
<feature type="domain" description="RNase H type-1" evidence="1">
    <location>
        <begin position="1"/>
        <end position="130"/>
    </location>
</feature>
<reference evidence="2 3" key="1">
    <citation type="submission" date="2018-08" db="EMBL/GenBank/DDBJ databases">
        <title>Genomic Encyclopedia of Archaeal and Bacterial Type Strains, Phase II (KMG-II): from individual species to whole genera.</title>
        <authorList>
            <person name="Goeker M."/>
        </authorList>
    </citation>
    <scope>NUCLEOTIDE SEQUENCE [LARGE SCALE GENOMIC DNA]</scope>
    <source>
        <strain evidence="2 3">DSM 45791</strain>
    </source>
</reference>
<evidence type="ECO:0000313" key="3">
    <source>
        <dbReference type="Proteomes" id="UP000256269"/>
    </source>
</evidence>